<dbReference type="GO" id="GO:0016592">
    <property type="term" value="C:mediator complex"/>
    <property type="evidence" value="ECO:0007669"/>
    <property type="project" value="InterPro"/>
</dbReference>
<proteinExistence type="predicted"/>
<evidence type="ECO:0000256" key="1">
    <source>
        <dbReference type="SAM" id="MobiDB-lite"/>
    </source>
</evidence>
<keyword evidence="3" id="KW-1185">Reference proteome</keyword>
<evidence type="ECO:0000313" key="3">
    <source>
        <dbReference type="Proteomes" id="UP000008021"/>
    </source>
</evidence>
<feature type="region of interest" description="Disordered" evidence="1">
    <location>
        <begin position="33"/>
        <end position="54"/>
    </location>
</feature>
<dbReference type="EnsemblPlants" id="OMERI01G15430.5">
    <property type="protein sequence ID" value="OMERI01G15430.5"/>
    <property type="gene ID" value="OMERI01G15430"/>
</dbReference>
<reference evidence="2" key="2">
    <citation type="submission" date="2018-05" db="EMBL/GenBank/DDBJ databases">
        <title>OmerRS3 (Oryza meridionalis Reference Sequence Version 3).</title>
        <authorList>
            <person name="Zhang J."/>
            <person name="Kudrna D."/>
            <person name="Lee S."/>
            <person name="Talag J."/>
            <person name="Welchert J."/>
            <person name="Wing R.A."/>
        </authorList>
    </citation>
    <scope>NUCLEOTIDE SEQUENCE [LARGE SCALE GENOMIC DNA]</scope>
    <source>
        <strain evidence="2">OR44</strain>
    </source>
</reference>
<name>A0A0E0C2E5_9ORYZ</name>
<dbReference type="InterPro" id="IPR038790">
    <property type="entry name" value="Med9_plant"/>
</dbReference>
<dbReference type="HOGENOM" id="CLU_120190_1_0_1"/>
<dbReference type="PANTHER" id="PTHR37188:SF1">
    <property type="entry name" value="MEDIATOR OF RNA POLYMERASE II TRANSCRIPTION SUBUNIT-RELATED"/>
    <property type="match status" value="1"/>
</dbReference>
<dbReference type="PANTHER" id="PTHR37188">
    <property type="entry name" value="MEDIATOR OF RNA POLYMERASE II TRANSCRIPTION SUBUNIT-RELATED"/>
    <property type="match status" value="1"/>
</dbReference>
<dbReference type="Gramene" id="OMERI01G15430.5">
    <property type="protein sequence ID" value="OMERI01G15430.5"/>
    <property type="gene ID" value="OMERI01G15430"/>
</dbReference>
<evidence type="ECO:0000313" key="2">
    <source>
        <dbReference type="EnsemblPlants" id="OMERI01G15430.6"/>
    </source>
</evidence>
<dbReference type="EnsemblPlants" id="OMERI01G15430.6">
    <property type="protein sequence ID" value="OMERI01G15430.6"/>
    <property type="gene ID" value="OMERI01G15430"/>
</dbReference>
<dbReference type="STRING" id="40149.A0A0E0C2E5"/>
<organism evidence="2">
    <name type="scientific">Oryza meridionalis</name>
    <dbReference type="NCBI Taxonomy" id="40149"/>
    <lineage>
        <taxon>Eukaryota</taxon>
        <taxon>Viridiplantae</taxon>
        <taxon>Streptophyta</taxon>
        <taxon>Embryophyta</taxon>
        <taxon>Tracheophyta</taxon>
        <taxon>Spermatophyta</taxon>
        <taxon>Magnoliopsida</taxon>
        <taxon>Liliopsida</taxon>
        <taxon>Poales</taxon>
        <taxon>Poaceae</taxon>
        <taxon>BOP clade</taxon>
        <taxon>Oryzoideae</taxon>
        <taxon>Oryzeae</taxon>
        <taxon>Oryzinae</taxon>
        <taxon>Oryza</taxon>
    </lineage>
</organism>
<feature type="compositionally biased region" description="Pro residues" evidence="1">
    <location>
        <begin position="38"/>
        <end position="49"/>
    </location>
</feature>
<sequence length="168" mass="18548">MDQHHVQQQQYVDPYRTMVLSPQPDHLNALQYNHQQQPQPPPQATPPPPQHHHASLASHFHLLHLTTRLADAIGKGTRDQNSDALVEDLTSRFARCQQLLNSISGELSSKSIVGLGLRHGLRSGLIHVSSWCVLMVAVVRDTRSVCDVSGWSSARASTCRCPVDMPAA</sequence>
<protein>
    <submittedName>
        <fullName evidence="2">Uncharacterized protein</fullName>
    </submittedName>
</protein>
<dbReference type="eggNOG" id="ENOG502RYJY">
    <property type="taxonomic scope" value="Eukaryota"/>
</dbReference>
<reference evidence="2" key="1">
    <citation type="submission" date="2015-04" db="UniProtKB">
        <authorList>
            <consortium name="EnsemblPlants"/>
        </authorList>
    </citation>
    <scope>IDENTIFICATION</scope>
</reference>
<accession>A0A0E0C2E5</accession>
<dbReference type="Gramene" id="OMERI01G15430.6">
    <property type="protein sequence ID" value="OMERI01G15430.6"/>
    <property type="gene ID" value="OMERI01G15430"/>
</dbReference>
<dbReference type="AlphaFoldDB" id="A0A0E0C2E5"/>
<dbReference type="Proteomes" id="UP000008021">
    <property type="component" value="Chromosome 1"/>
</dbReference>